<dbReference type="Gene3D" id="1.10.10.10">
    <property type="entry name" value="Winged helix-like DNA-binding domain superfamily/Winged helix DNA-binding domain"/>
    <property type="match status" value="1"/>
</dbReference>
<evidence type="ECO:0000256" key="2">
    <source>
        <dbReference type="ARBA" id="ARBA00007957"/>
    </source>
</evidence>
<keyword evidence="8" id="KW-0805">Transcription regulation</keyword>
<evidence type="ECO:0000256" key="5">
    <source>
        <dbReference type="ARBA" id="ARBA00022491"/>
    </source>
</evidence>
<dbReference type="PANTHER" id="PTHR33202:SF2">
    <property type="entry name" value="FERRIC UPTAKE REGULATION PROTEIN"/>
    <property type="match status" value="1"/>
</dbReference>
<dbReference type="CDD" id="cd07153">
    <property type="entry name" value="Fur_like"/>
    <property type="match status" value="1"/>
</dbReference>
<keyword evidence="9" id="KW-0238">DNA-binding</keyword>
<evidence type="ECO:0000313" key="11">
    <source>
        <dbReference type="EMBL" id="MEV0362433.1"/>
    </source>
</evidence>
<evidence type="ECO:0000256" key="9">
    <source>
        <dbReference type="ARBA" id="ARBA00023125"/>
    </source>
</evidence>
<dbReference type="Proteomes" id="UP001551658">
    <property type="component" value="Unassembled WGS sequence"/>
</dbReference>
<protein>
    <submittedName>
        <fullName evidence="11">Transcriptional repressor</fullName>
    </submittedName>
</protein>
<evidence type="ECO:0000313" key="12">
    <source>
        <dbReference type="Proteomes" id="UP001551658"/>
    </source>
</evidence>
<proteinExistence type="inferred from homology"/>
<keyword evidence="12" id="KW-1185">Reference proteome</keyword>
<keyword evidence="4" id="KW-0963">Cytoplasm</keyword>
<accession>A0ABV3F3Z9</accession>
<dbReference type="InterPro" id="IPR036390">
    <property type="entry name" value="WH_DNA-bd_sf"/>
</dbReference>
<comment type="subunit">
    <text evidence="3">Homodimer.</text>
</comment>
<dbReference type="InterPro" id="IPR036388">
    <property type="entry name" value="WH-like_DNA-bd_sf"/>
</dbReference>
<keyword evidence="10" id="KW-0804">Transcription</keyword>
<comment type="similarity">
    <text evidence="2">Belongs to the Fur family.</text>
</comment>
<dbReference type="InterPro" id="IPR043135">
    <property type="entry name" value="Fur_C"/>
</dbReference>
<gene>
    <name evidence="11" type="ORF">AB0H72_06995</name>
</gene>
<name>A0ABV3F3Z9_9NOCA</name>
<evidence type="ECO:0000256" key="7">
    <source>
        <dbReference type="ARBA" id="ARBA00022833"/>
    </source>
</evidence>
<dbReference type="Pfam" id="PF01475">
    <property type="entry name" value="FUR"/>
    <property type="match status" value="1"/>
</dbReference>
<keyword evidence="6" id="KW-0479">Metal-binding</keyword>
<sequence length="144" mass="16865">MVGEYATSTGMLRWTRQRELIMSALDERRDFTTVQELHARLRGEGHRVGISTVYRTLAELERAQCLDIIRQDTGERRFQLRRSPRHRHHLICRVCGDSTVLDADIVEEWIDILPRTTGFTDIRHTLELDGVCTRCRAQQDERAF</sequence>
<organism evidence="11 12">
    <name type="scientific">Nocardia fusca</name>
    <dbReference type="NCBI Taxonomy" id="941183"/>
    <lineage>
        <taxon>Bacteria</taxon>
        <taxon>Bacillati</taxon>
        <taxon>Actinomycetota</taxon>
        <taxon>Actinomycetes</taxon>
        <taxon>Mycobacteriales</taxon>
        <taxon>Nocardiaceae</taxon>
        <taxon>Nocardia</taxon>
    </lineage>
</organism>
<reference evidence="11 12" key="1">
    <citation type="submission" date="2024-06" db="EMBL/GenBank/DDBJ databases">
        <title>The Natural Products Discovery Center: Release of the First 8490 Sequenced Strains for Exploring Actinobacteria Biosynthetic Diversity.</title>
        <authorList>
            <person name="Kalkreuter E."/>
            <person name="Kautsar S.A."/>
            <person name="Yang D."/>
            <person name="Bader C.D."/>
            <person name="Teijaro C.N."/>
            <person name="Fluegel L."/>
            <person name="Davis C.M."/>
            <person name="Simpson J.R."/>
            <person name="Lauterbach L."/>
            <person name="Steele A.D."/>
            <person name="Gui C."/>
            <person name="Meng S."/>
            <person name="Li G."/>
            <person name="Viehrig K."/>
            <person name="Ye F."/>
            <person name="Su P."/>
            <person name="Kiefer A.F."/>
            <person name="Nichols A."/>
            <person name="Cepeda A.J."/>
            <person name="Yan W."/>
            <person name="Fan B."/>
            <person name="Jiang Y."/>
            <person name="Adhikari A."/>
            <person name="Zheng C.-J."/>
            <person name="Schuster L."/>
            <person name="Cowan T.M."/>
            <person name="Smanski M.J."/>
            <person name="Chevrette M.G."/>
            <person name="De Carvalho L.P.S."/>
            <person name="Shen B."/>
        </authorList>
    </citation>
    <scope>NUCLEOTIDE SEQUENCE [LARGE SCALE GENOMIC DNA]</scope>
    <source>
        <strain evidence="11 12">NPDC050671</strain>
    </source>
</reference>
<evidence type="ECO:0000256" key="1">
    <source>
        <dbReference type="ARBA" id="ARBA00004496"/>
    </source>
</evidence>
<evidence type="ECO:0000256" key="4">
    <source>
        <dbReference type="ARBA" id="ARBA00022490"/>
    </source>
</evidence>
<evidence type="ECO:0000256" key="8">
    <source>
        <dbReference type="ARBA" id="ARBA00023015"/>
    </source>
</evidence>
<dbReference type="Gene3D" id="3.30.1490.190">
    <property type="match status" value="1"/>
</dbReference>
<evidence type="ECO:0000256" key="3">
    <source>
        <dbReference type="ARBA" id="ARBA00011738"/>
    </source>
</evidence>
<dbReference type="SUPFAM" id="SSF46785">
    <property type="entry name" value="Winged helix' DNA-binding domain"/>
    <property type="match status" value="1"/>
</dbReference>
<dbReference type="RefSeq" id="WP_357974892.1">
    <property type="nucleotide sequence ID" value="NZ_JBFAIH010000002.1"/>
</dbReference>
<comment type="subcellular location">
    <subcellularLocation>
        <location evidence="1">Cytoplasm</location>
    </subcellularLocation>
</comment>
<evidence type="ECO:0000256" key="6">
    <source>
        <dbReference type="ARBA" id="ARBA00022723"/>
    </source>
</evidence>
<dbReference type="InterPro" id="IPR002481">
    <property type="entry name" value="FUR"/>
</dbReference>
<comment type="caution">
    <text evidence="11">The sequence shown here is derived from an EMBL/GenBank/DDBJ whole genome shotgun (WGS) entry which is preliminary data.</text>
</comment>
<keyword evidence="5" id="KW-0678">Repressor</keyword>
<evidence type="ECO:0000256" key="10">
    <source>
        <dbReference type="ARBA" id="ARBA00023163"/>
    </source>
</evidence>
<dbReference type="EMBL" id="JBFAIH010000002">
    <property type="protein sequence ID" value="MEV0362433.1"/>
    <property type="molecule type" value="Genomic_DNA"/>
</dbReference>
<keyword evidence="7" id="KW-0862">Zinc</keyword>
<dbReference type="PANTHER" id="PTHR33202">
    <property type="entry name" value="ZINC UPTAKE REGULATION PROTEIN"/>
    <property type="match status" value="1"/>
</dbReference>